<evidence type="ECO:0000313" key="11">
    <source>
        <dbReference type="Proteomes" id="UP000652153"/>
    </source>
</evidence>
<dbReference type="InterPro" id="IPR027417">
    <property type="entry name" value="P-loop_NTPase"/>
</dbReference>
<organism evidence="10 11">
    <name type="scientific">Paenibacillus silvae</name>
    <dbReference type="NCBI Taxonomy" id="1325358"/>
    <lineage>
        <taxon>Bacteria</taxon>
        <taxon>Bacillati</taxon>
        <taxon>Bacillota</taxon>
        <taxon>Bacilli</taxon>
        <taxon>Bacillales</taxon>
        <taxon>Paenibacillaceae</taxon>
        <taxon>Paenibacillus</taxon>
    </lineage>
</organism>
<evidence type="ECO:0000259" key="8">
    <source>
        <dbReference type="PROSITE" id="PS50893"/>
    </source>
</evidence>
<gene>
    <name evidence="10" type="ORF">GCM10008014_30320</name>
</gene>
<evidence type="ECO:0000256" key="6">
    <source>
        <dbReference type="ARBA" id="ARBA00023136"/>
    </source>
</evidence>
<dbReference type="Gene3D" id="1.20.1560.10">
    <property type="entry name" value="ABC transporter type 1, transmembrane domain"/>
    <property type="match status" value="1"/>
</dbReference>
<dbReference type="PANTHER" id="PTHR43394:SF1">
    <property type="entry name" value="ATP-BINDING CASSETTE SUB-FAMILY B MEMBER 10, MITOCHONDRIAL"/>
    <property type="match status" value="1"/>
</dbReference>
<evidence type="ECO:0000256" key="4">
    <source>
        <dbReference type="ARBA" id="ARBA00022840"/>
    </source>
</evidence>
<feature type="transmembrane region" description="Helical" evidence="7">
    <location>
        <begin position="290"/>
        <end position="312"/>
    </location>
</feature>
<evidence type="ECO:0000256" key="5">
    <source>
        <dbReference type="ARBA" id="ARBA00022989"/>
    </source>
</evidence>
<evidence type="ECO:0000256" key="2">
    <source>
        <dbReference type="ARBA" id="ARBA00022692"/>
    </source>
</evidence>
<dbReference type="EMBL" id="BMFU01000004">
    <property type="protein sequence ID" value="GGH58065.1"/>
    <property type="molecule type" value="Genomic_DNA"/>
</dbReference>
<accession>A0ABQ1ZF83</accession>
<comment type="caution">
    <text evidence="10">The sequence shown here is derived from an EMBL/GenBank/DDBJ whole genome shotgun (WGS) entry which is preliminary data.</text>
</comment>
<protein>
    <submittedName>
        <fullName evidence="10">ABC transporter ATP-binding protein</fullName>
    </submittedName>
</protein>
<evidence type="ECO:0000256" key="1">
    <source>
        <dbReference type="ARBA" id="ARBA00004651"/>
    </source>
</evidence>
<dbReference type="InterPro" id="IPR003439">
    <property type="entry name" value="ABC_transporter-like_ATP-bd"/>
</dbReference>
<keyword evidence="5 7" id="KW-1133">Transmembrane helix</keyword>
<dbReference type="SUPFAM" id="SSF90123">
    <property type="entry name" value="ABC transporter transmembrane region"/>
    <property type="match status" value="1"/>
</dbReference>
<dbReference type="GO" id="GO:0005524">
    <property type="term" value="F:ATP binding"/>
    <property type="evidence" value="ECO:0007669"/>
    <property type="project" value="UniProtKB-KW"/>
</dbReference>
<evidence type="ECO:0000256" key="3">
    <source>
        <dbReference type="ARBA" id="ARBA00022741"/>
    </source>
</evidence>
<evidence type="ECO:0000256" key="7">
    <source>
        <dbReference type="SAM" id="Phobius"/>
    </source>
</evidence>
<dbReference type="RefSeq" id="WP_229729875.1">
    <property type="nucleotide sequence ID" value="NZ_BMFU01000004.1"/>
</dbReference>
<feature type="transmembrane region" description="Helical" evidence="7">
    <location>
        <begin position="39"/>
        <end position="57"/>
    </location>
</feature>
<feature type="domain" description="ABC transmembrane type-1" evidence="9">
    <location>
        <begin position="47"/>
        <end position="319"/>
    </location>
</feature>
<keyword evidence="3" id="KW-0547">Nucleotide-binding</keyword>
<dbReference type="Pfam" id="PF00005">
    <property type="entry name" value="ABC_tran"/>
    <property type="match status" value="1"/>
</dbReference>
<feature type="transmembrane region" description="Helical" evidence="7">
    <location>
        <begin position="172"/>
        <end position="189"/>
    </location>
</feature>
<dbReference type="InterPro" id="IPR011527">
    <property type="entry name" value="ABC1_TM_dom"/>
</dbReference>
<feature type="transmembrane region" description="Helical" evidence="7">
    <location>
        <begin position="148"/>
        <end position="166"/>
    </location>
</feature>
<reference evidence="11" key="1">
    <citation type="journal article" date="2019" name="Int. J. Syst. Evol. Microbiol.">
        <title>The Global Catalogue of Microorganisms (GCM) 10K type strain sequencing project: providing services to taxonomists for standard genome sequencing and annotation.</title>
        <authorList>
            <consortium name="The Broad Institute Genomics Platform"/>
            <consortium name="The Broad Institute Genome Sequencing Center for Infectious Disease"/>
            <person name="Wu L."/>
            <person name="Ma J."/>
        </authorList>
    </citation>
    <scope>NUCLEOTIDE SEQUENCE [LARGE SCALE GENOMIC DNA]</scope>
    <source>
        <strain evidence="11">CGMCC 1.12770</strain>
    </source>
</reference>
<proteinExistence type="predicted"/>
<keyword evidence="6 7" id="KW-0472">Membrane</keyword>
<evidence type="ECO:0000259" key="9">
    <source>
        <dbReference type="PROSITE" id="PS50929"/>
    </source>
</evidence>
<feature type="transmembrane region" description="Helical" evidence="7">
    <location>
        <begin position="255"/>
        <end position="278"/>
    </location>
</feature>
<dbReference type="PROSITE" id="PS50929">
    <property type="entry name" value="ABC_TM1F"/>
    <property type="match status" value="1"/>
</dbReference>
<feature type="transmembrane region" description="Helical" evidence="7">
    <location>
        <begin position="69"/>
        <end position="93"/>
    </location>
</feature>
<dbReference type="SMART" id="SM00382">
    <property type="entry name" value="AAA"/>
    <property type="match status" value="1"/>
</dbReference>
<keyword evidence="4 10" id="KW-0067">ATP-binding</keyword>
<dbReference type="CDD" id="cd03228">
    <property type="entry name" value="ABCC_MRP_Like"/>
    <property type="match status" value="1"/>
</dbReference>
<feature type="domain" description="ABC transporter" evidence="8">
    <location>
        <begin position="352"/>
        <end position="593"/>
    </location>
</feature>
<dbReference type="InterPro" id="IPR036640">
    <property type="entry name" value="ABC1_TM_sf"/>
</dbReference>
<dbReference type="Gene3D" id="3.40.50.300">
    <property type="entry name" value="P-loop containing nucleotide triphosphate hydrolases"/>
    <property type="match status" value="1"/>
</dbReference>
<dbReference type="PROSITE" id="PS50893">
    <property type="entry name" value="ABC_TRANSPORTER_2"/>
    <property type="match status" value="1"/>
</dbReference>
<comment type="subcellular location">
    <subcellularLocation>
        <location evidence="1">Cell membrane</location>
        <topology evidence="1">Multi-pass membrane protein</topology>
    </subcellularLocation>
</comment>
<dbReference type="InterPro" id="IPR039421">
    <property type="entry name" value="Type_1_exporter"/>
</dbReference>
<dbReference type="PANTHER" id="PTHR43394">
    <property type="entry name" value="ATP-DEPENDENT PERMEASE MDL1, MITOCHONDRIAL"/>
    <property type="match status" value="1"/>
</dbReference>
<sequence length="608" mass="70235">MHKLLGGEKFNNLKNLLFVIALVYRASPPRIIISITKSVIERVFNVFFFIYLLQYIFECIENGTTFYHLFWILSMIIVVRALIGLMNIGYNYYISRNNPIVFRYIFGRIMNKSTEIELYKFEQPDFYNDYTLALDQSSWRAEEVTESMSYIISQFIGIAATVILIVSWDPTLIFFTIVPIINSYLVGLMRNKVQYEKDMSLLKDERIAAYSKRIFYEKKYAQEVRLFGIKDIFLKKQLDSYRAMRQNLKKHGIKLTILDIWNVLVMDTLLFLAVALYSTYQIVVNHNLSIAVYVSIMTAVNSVSWSFNGLIYEIAYFAQHGRYIENIKKFINYEMPVTTTVNSGLTPPFESLEMINVSFQYEGSNKAVLKNIDLKISKGEKIALVGYNGAGKTTLIKLLMQLYDAQQGSIFYNGVDIRQFDKDDYYSRFSAVFQDFQLYALSLQENILMDEAKLDKDRIKVLEALEKAGFEERLSKLDKGIDSVLTKEFDNDGVVLSGGEGQKIAVARAFAKSSEIIVMDEPSSALDPIAEYQLFQKLMEIANNKTVIFISHRLSTAKLADRIYMLEDGEIIEEGTHEELMGNHYKYSEMFTKQAEKYINYESAKDVI</sequence>
<name>A0ABQ1ZF83_9BACL</name>
<keyword evidence="11" id="KW-1185">Reference proteome</keyword>
<dbReference type="InterPro" id="IPR003593">
    <property type="entry name" value="AAA+_ATPase"/>
</dbReference>
<dbReference type="Proteomes" id="UP000652153">
    <property type="component" value="Unassembled WGS sequence"/>
</dbReference>
<dbReference type="SUPFAM" id="SSF52540">
    <property type="entry name" value="P-loop containing nucleoside triphosphate hydrolases"/>
    <property type="match status" value="1"/>
</dbReference>
<keyword evidence="2 7" id="KW-0812">Transmembrane</keyword>
<evidence type="ECO:0000313" key="10">
    <source>
        <dbReference type="EMBL" id="GGH58065.1"/>
    </source>
</evidence>